<dbReference type="PROSITE" id="PS51278">
    <property type="entry name" value="GATASE_TYPE_2"/>
    <property type="match status" value="1"/>
</dbReference>
<evidence type="ECO:0000256" key="5">
    <source>
        <dbReference type="ARBA" id="ARBA00022679"/>
    </source>
</evidence>
<dbReference type="SUPFAM" id="SSF53271">
    <property type="entry name" value="PRTase-like"/>
    <property type="match status" value="1"/>
</dbReference>
<dbReference type="EC" id="2.4.2.14" evidence="3 8"/>
<organism evidence="13 14">
    <name type="scientific">Leucosporidium creatinivorum</name>
    <dbReference type="NCBI Taxonomy" id="106004"/>
    <lineage>
        <taxon>Eukaryota</taxon>
        <taxon>Fungi</taxon>
        <taxon>Dikarya</taxon>
        <taxon>Basidiomycota</taxon>
        <taxon>Pucciniomycotina</taxon>
        <taxon>Microbotryomycetes</taxon>
        <taxon>Leucosporidiales</taxon>
        <taxon>Leucosporidium</taxon>
    </lineage>
</organism>
<dbReference type="InterPro" id="IPR005854">
    <property type="entry name" value="PurF"/>
</dbReference>
<evidence type="ECO:0000256" key="8">
    <source>
        <dbReference type="PIRNR" id="PIRNR000485"/>
    </source>
</evidence>
<dbReference type="GO" id="GO:0004044">
    <property type="term" value="F:amidophosphoribosyltransferase activity"/>
    <property type="evidence" value="ECO:0007669"/>
    <property type="project" value="UniProtKB-EC"/>
</dbReference>
<keyword evidence="10" id="KW-0460">Magnesium</keyword>
<reference evidence="13 14" key="1">
    <citation type="submission" date="2016-07" db="EMBL/GenBank/DDBJ databases">
        <title>Pervasive Adenine N6-methylation of Active Genes in Fungi.</title>
        <authorList>
            <consortium name="DOE Joint Genome Institute"/>
            <person name="Mondo S.J."/>
            <person name="Dannebaum R.O."/>
            <person name="Kuo R.C."/>
            <person name="Labutti K."/>
            <person name="Haridas S."/>
            <person name="Kuo A."/>
            <person name="Salamov A."/>
            <person name="Ahrendt S.R."/>
            <person name="Lipzen A."/>
            <person name="Sullivan W."/>
            <person name="Andreopoulos W.B."/>
            <person name="Clum A."/>
            <person name="Lindquist E."/>
            <person name="Daum C."/>
            <person name="Ramamoorthy G.K."/>
            <person name="Gryganskyi A."/>
            <person name="Culley D."/>
            <person name="Magnuson J.K."/>
            <person name="James T.Y."/>
            <person name="O'Malley M.A."/>
            <person name="Stajich J.E."/>
            <person name="Spatafora J.W."/>
            <person name="Visel A."/>
            <person name="Grigoriev I.V."/>
        </authorList>
    </citation>
    <scope>NUCLEOTIDE SEQUENCE [LARGE SCALE GENOMIC DNA]</scope>
    <source>
        <strain evidence="13 14">62-1032</strain>
    </source>
</reference>
<dbReference type="Gene3D" id="3.60.20.10">
    <property type="entry name" value="Glutamine Phosphoribosylpyrophosphate, subunit 1, domain 1"/>
    <property type="match status" value="1"/>
</dbReference>
<proteinExistence type="inferred from homology"/>
<evidence type="ECO:0000256" key="6">
    <source>
        <dbReference type="ARBA" id="ARBA00022755"/>
    </source>
</evidence>
<evidence type="ECO:0000259" key="12">
    <source>
        <dbReference type="PROSITE" id="PS51278"/>
    </source>
</evidence>
<feature type="domain" description="Glutamine amidotransferase type-2" evidence="12">
    <location>
        <begin position="2"/>
        <end position="241"/>
    </location>
</feature>
<keyword evidence="6 8" id="KW-0658">Purine biosynthesis</keyword>
<dbReference type="FunCoup" id="A0A1Y2ELX1">
    <property type="interactions" value="500"/>
</dbReference>
<comment type="cofactor">
    <cofactor evidence="10">
        <name>Mg(2+)</name>
        <dbReference type="ChEBI" id="CHEBI:18420"/>
    </cofactor>
    <text evidence="10">Binds 1 Mg(2+) ion per subunit.</text>
</comment>
<dbReference type="InterPro" id="IPR000836">
    <property type="entry name" value="PRTase_dom"/>
</dbReference>
<dbReference type="Gene3D" id="3.40.50.2020">
    <property type="match status" value="1"/>
</dbReference>
<feature type="binding site" evidence="10">
    <location>
        <position position="374"/>
    </location>
    <ligand>
        <name>Mg(2+)</name>
        <dbReference type="ChEBI" id="CHEBI:18420"/>
    </ligand>
</feature>
<feature type="region of interest" description="Disordered" evidence="11">
    <location>
        <begin position="505"/>
        <end position="573"/>
    </location>
</feature>
<feature type="binding site" evidence="10">
    <location>
        <position position="311"/>
    </location>
    <ligand>
        <name>Mg(2+)</name>
        <dbReference type="ChEBI" id="CHEBI:18420"/>
    </ligand>
</feature>
<dbReference type="Proteomes" id="UP000193467">
    <property type="component" value="Unassembled WGS sequence"/>
</dbReference>
<evidence type="ECO:0000256" key="10">
    <source>
        <dbReference type="PIRSR" id="PIRSR000485-2"/>
    </source>
</evidence>
<dbReference type="Pfam" id="PF13522">
    <property type="entry name" value="GATase_6"/>
    <property type="match status" value="1"/>
</dbReference>
<dbReference type="HAMAP" id="MF_01931">
    <property type="entry name" value="PurF"/>
    <property type="match status" value="1"/>
</dbReference>
<dbReference type="GO" id="GO:0009113">
    <property type="term" value="P:purine nucleobase biosynthetic process"/>
    <property type="evidence" value="ECO:0007669"/>
    <property type="project" value="InterPro"/>
</dbReference>
<evidence type="ECO:0000256" key="11">
    <source>
        <dbReference type="SAM" id="MobiDB-lite"/>
    </source>
</evidence>
<dbReference type="InParanoid" id="A0A1Y2ELX1"/>
<sequence length="573" mass="61598">MCGVIAMLLASQSTHCAGELAEGLQLLQHRGQDACGIVTCGPKGRFFQCKSNGMVRDVLDAKSLSQLVGSMGVGHARYPTAGSSAHSEAQPFYVNSPYGIVLGHNGNLTNTQHLRYYLDHYAHRHINTSSDSELLLNLLADALQKTGKFRIDADDIFRAVREVMQTTSGAYACAGMIAGHSIVGFRDPNGIRPMGWARRKSDQVEGGWDYLMASESVVCDALGFTDWKDVNPGETIIITREGVSIQQVVPPRTFAPDIFEHVYFARPDSVLDGISVYRARMAMGDALAKNAAAVLEKAGLVADVVIPVPDTSRVAALQLAQNLNIPYREGFVKNRYVGRTFIMPGQEIRRKNVRRKLNAMALEFKDKVVLIVDDSIVRGTTSREIIQMARDAGAKKVIMASCAPPIRYPNVYGIDMPSRFELVANGRTEEEITTAIGADLTIWQTLPDLVASCSQFNSSITEFDCSVFTGNYVTGGVDEAYLAGLESLRSDNAKIKANAQGRPPVVNVNGAGGNQGGQTESGASVVSASAPMNEVHAEGGDDNSQVVGLNNAGGDANKEHPDVAMGLSNLGEK</sequence>
<keyword evidence="14" id="KW-1185">Reference proteome</keyword>
<dbReference type="InterPro" id="IPR029055">
    <property type="entry name" value="Ntn_hydrolases_N"/>
</dbReference>
<evidence type="ECO:0000256" key="7">
    <source>
        <dbReference type="ARBA" id="ARBA00022962"/>
    </source>
</evidence>
<dbReference type="SUPFAM" id="SSF56235">
    <property type="entry name" value="N-terminal nucleophile aminohydrolases (Ntn hydrolases)"/>
    <property type="match status" value="1"/>
</dbReference>
<evidence type="ECO:0000256" key="3">
    <source>
        <dbReference type="ARBA" id="ARBA00011941"/>
    </source>
</evidence>
<dbReference type="GO" id="GO:0006189">
    <property type="term" value="P:'de novo' IMP biosynthetic process"/>
    <property type="evidence" value="ECO:0007669"/>
    <property type="project" value="UniProtKB-UniPathway"/>
</dbReference>
<evidence type="ECO:0000256" key="2">
    <source>
        <dbReference type="ARBA" id="ARBA00010138"/>
    </source>
</evidence>
<dbReference type="Pfam" id="PF00156">
    <property type="entry name" value="Pribosyltran"/>
    <property type="match status" value="1"/>
</dbReference>
<dbReference type="PANTHER" id="PTHR11907">
    <property type="entry name" value="AMIDOPHOSPHORIBOSYLTRANSFERASE"/>
    <property type="match status" value="1"/>
</dbReference>
<dbReference type="EMBL" id="MCGR01000051">
    <property type="protein sequence ID" value="ORY72590.1"/>
    <property type="molecule type" value="Genomic_DNA"/>
</dbReference>
<keyword evidence="4 8" id="KW-0328">Glycosyltransferase</keyword>
<keyword evidence="5 8" id="KW-0808">Transferase</keyword>
<dbReference type="InterPro" id="IPR029057">
    <property type="entry name" value="PRTase-like"/>
</dbReference>
<comment type="similarity">
    <text evidence="2 8">In the C-terminal section; belongs to the purine/pyrimidine phosphoribosyltransferase family.</text>
</comment>
<dbReference type="OrthoDB" id="191723at2759"/>
<name>A0A1Y2ELX1_9BASI</name>
<keyword evidence="10" id="KW-0479">Metal-binding</keyword>
<accession>A0A1Y2ELX1</accession>
<dbReference type="PIRSF" id="PIRSF000485">
    <property type="entry name" value="Amd_phspho_trans"/>
    <property type="match status" value="1"/>
</dbReference>
<comment type="pathway">
    <text evidence="1 8">Purine metabolism; IMP biosynthesis via de novo pathway; N(1)-(5-phospho-D-ribosyl)glycinamide from 5-phospho-alpha-D-ribose 1-diphosphate: step 1/2.</text>
</comment>
<evidence type="ECO:0000256" key="9">
    <source>
        <dbReference type="PIRSR" id="PIRSR000485-1"/>
    </source>
</evidence>
<evidence type="ECO:0000256" key="1">
    <source>
        <dbReference type="ARBA" id="ARBA00005209"/>
    </source>
</evidence>
<dbReference type="CDD" id="cd06223">
    <property type="entry name" value="PRTases_typeI"/>
    <property type="match status" value="1"/>
</dbReference>
<dbReference type="GO" id="GO:0046872">
    <property type="term" value="F:metal ion binding"/>
    <property type="evidence" value="ECO:0007669"/>
    <property type="project" value="UniProtKB-KW"/>
</dbReference>
<dbReference type="AlphaFoldDB" id="A0A1Y2ELX1"/>
<gene>
    <name evidence="13" type="ORF">BCR35DRAFT_307611</name>
</gene>
<dbReference type="InterPro" id="IPR017932">
    <property type="entry name" value="GATase_2_dom"/>
</dbReference>
<comment type="catalytic activity">
    <reaction evidence="8">
        <text>5-phospho-beta-D-ribosylamine + L-glutamate + diphosphate = 5-phospho-alpha-D-ribose 1-diphosphate + L-glutamine + H2O</text>
        <dbReference type="Rhea" id="RHEA:14905"/>
        <dbReference type="ChEBI" id="CHEBI:15377"/>
        <dbReference type="ChEBI" id="CHEBI:29985"/>
        <dbReference type="ChEBI" id="CHEBI:33019"/>
        <dbReference type="ChEBI" id="CHEBI:58017"/>
        <dbReference type="ChEBI" id="CHEBI:58359"/>
        <dbReference type="ChEBI" id="CHEBI:58681"/>
        <dbReference type="EC" id="2.4.2.14"/>
    </reaction>
</comment>
<feature type="active site" description="Nucleophile" evidence="9">
    <location>
        <position position="2"/>
    </location>
</feature>
<dbReference type="NCBIfam" id="TIGR01134">
    <property type="entry name" value="purF"/>
    <property type="match status" value="1"/>
</dbReference>
<protein>
    <recommendedName>
        <fullName evidence="3 8">Amidophosphoribosyltransferase</fullName>
        <shortName evidence="8">ATase</shortName>
        <ecNumber evidence="3 8">2.4.2.14</ecNumber>
    </recommendedName>
    <alternativeName>
        <fullName evidence="8">Glutamine phosphoribosylpyrophosphate amidotransferase</fullName>
    </alternativeName>
</protein>
<evidence type="ECO:0000313" key="13">
    <source>
        <dbReference type="EMBL" id="ORY72590.1"/>
    </source>
</evidence>
<comment type="caution">
    <text evidence="13">The sequence shown here is derived from an EMBL/GenBank/DDBJ whole genome shotgun (WGS) entry which is preliminary data.</text>
</comment>
<dbReference type="STRING" id="106004.A0A1Y2ELX1"/>
<keyword evidence="7" id="KW-0315">Glutamine amidotransferase</keyword>
<evidence type="ECO:0000256" key="4">
    <source>
        <dbReference type="ARBA" id="ARBA00022676"/>
    </source>
</evidence>
<feature type="binding site" evidence="10">
    <location>
        <position position="373"/>
    </location>
    <ligand>
        <name>Mg(2+)</name>
        <dbReference type="ChEBI" id="CHEBI:18420"/>
    </ligand>
</feature>
<evidence type="ECO:0000313" key="14">
    <source>
        <dbReference type="Proteomes" id="UP000193467"/>
    </source>
</evidence>
<dbReference type="UniPathway" id="UPA00074">
    <property type="reaction ID" value="UER00124"/>
</dbReference>